<feature type="domain" description="AAA+ ATPase" evidence="4">
    <location>
        <begin position="69"/>
        <end position="215"/>
    </location>
</feature>
<dbReference type="Proteomes" id="UP000007463">
    <property type="component" value="Chromosome"/>
</dbReference>
<sequence>MGAINIKPEKHHGGYKKAFEQFDRLIGMDEQKQLLLSHLELVMNPDSITNWQKKHHSHGLSLLDRGLRLPRLVILSGEVGCGKSELAACVASKLSERLNYSEVMVYHAPSDLRGSGLVGELSGRITTLFDQVKADKKHQYHILVIDEADDVVNSRENDHQHHEDRSGVNALIKELDALEKEQSRIAVIFISNRSNTFDPAVLRRSALEIFFGRPESTEIRTILEILTGGIQLDVIQINQLVEECLRKRPLFTYSDFFNRIGINNLINAKMEDRPLGYDDIMGSIRSIVPSPQFRHHEKR</sequence>
<proteinExistence type="inferred from homology"/>
<reference evidence="6" key="2">
    <citation type="submission" date="2011-02" db="EMBL/GenBank/DDBJ databases">
        <title>The complete genome of Fluviicola taffensis DSM 16823.</title>
        <authorList>
            <consortium name="US DOE Joint Genome Institute (JGI-PGF)"/>
            <person name="Lucas S."/>
            <person name="Copeland A."/>
            <person name="Lapidus A."/>
            <person name="Bruce D."/>
            <person name="Goodwin L."/>
            <person name="Pitluck S."/>
            <person name="Kyrpides N."/>
            <person name="Mavromatis K."/>
            <person name="Ivanova N."/>
            <person name="Mikhailova N."/>
            <person name="Pagani I."/>
            <person name="Chertkov O."/>
            <person name="Detter J.C."/>
            <person name="Han C."/>
            <person name="Tapia R."/>
            <person name="Land M."/>
            <person name="Hauser L."/>
            <person name="Markowitz V."/>
            <person name="Cheng J.-F."/>
            <person name="Hugenholtz P."/>
            <person name="Woyke T."/>
            <person name="Wu D."/>
            <person name="Tindall B."/>
            <person name="Pomrenke H.G."/>
            <person name="Brambilla E."/>
            <person name="Klenk H.-P."/>
            <person name="Eisen J.A."/>
        </authorList>
    </citation>
    <scope>NUCLEOTIDE SEQUENCE [LARGE SCALE GENOMIC DNA]</scope>
    <source>
        <strain evidence="6">DSM 16823 / RW262 / RW262</strain>
    </source>
</reference>
<protein>
    <submittedName>
        <fullName evidence="5">AAA ATPase central domain protein</fullName>
    </submittedName>
</protein>
<dbReference type="InterPro" id="IPR050221">
    <property type="entry name" value="26S_Proteasome_ATPase"/>
</dbReference>
<dbReference type="Gene3D" id="3.40.50.300">
    <property type="entry name" value="P-loop containing nucleotide triphosphate hydrolases"/>
    <property type="match status" value="1"/>
</dbReference>
<dbReference type="InterPro" id="IPR003593">
    <property type="entry name" value="AAA+_ATPase"/>
</dbReference>
<dbReference type="AlphaFoldDB" id="F2IEA7"/>
<dbReference type="CDD" id="cd19481">
    <property type="entry name" value="RecA-like_protease"/>
    <property type="match status" value="1"/>
</dbReference>
<dbReference type="HOGENOM" id="CLU_058955_0_0_10"/>
<dbReference type="InterPro" id="IPR003959">
    <property type="entry name" value="ATPase_AAA_core"/>
</dbReference>
<dbReference type="InterPro" id="IPR027417">
    <property type="entry name" value="P-loop_NTPase"/>
</dbReference>
<evidence type="ECO:0000259" key="4">
    <source>
        <dbReference type="SMART" id="SM00382"/>
    </source>
</evidence>
<accession>F2IEA7</accession>
<keyword evidence="3" id="KW-0067">ATP-binding</keyword>
<dbReference type="SUPFAM" id="SSF52540">
    <property type="entry name" value="P-loop containing nucleoside triphosphate hydrolases"/>
    <property type="match status" value="1"/>
</dbReference>
<dbReference type="OrthoDB" id="7438987at2"/>
<evidence type="ECO:0000256" key="2">
    <source>
        <dbReference type="ARBA" id="ARBA00022741"/>
    </source>
</evidence>
<dbReference type="GO" id="GO:0005524">
    <property type="term" value="F:ATP binding"/>
    <property type="evidence" value="ECO:0007669"/>
    <property type="project" value="UniProtKB-KW"/>
</dbReference>
<dbReference type="GO" id="GO:0016887">
    <property type="term" value="F:ATP hydrolysis activity"/>
    <property type="evidence" value="ECO:0007669"/>
    <property type="project" value="InterPro"/>
</dbReference>
<gene>
    <name evidence="5" type="ordered locus">Fluta_0418</name>
</gene>
<dbReference type="EMBL" id="CP002542">
    <property type="protein sequence ID" value="AEA42425.1"/>
    <property type="molecule type" value="Genomic_DNA"/>
</dbReference>
<evidence type="ECO:0000256" key="3">
    <source>
        <dbReference type="ARBA" id="ARBA00022840"/>
    </source>
</evidence>
<dbReference type="eggNOG" id="COG0464">
    <property type="taxonomic scope" value="Bacteria"/>
</dbReference>
<keyword evidence="6" id="KW-1185">Reference proteome</keyword>
<dbReference type="STRING" id="755732.Fluta_0418"/>
<organism evidence="5 6">
    <name type="scientific">Fluviicola taffensis (strain DSM 16823 / NCIMB 13979 / RW262)</name>
    <dbReference type="NCBI Taxonomy" id="755732"/>
    <lineage>
        <taxon>Bacteria</taxon>
        <taxon>Pseudomonadati</taxon>
        <taxon>Bacteroidota</taxon>
        <taxon>Flavobacteriia</taxon>
        <taxon>Flavobacteriales</taxon>
        <taxon>Crocinitomicaceae</taxon>
        <taxon>Fluviicola</taxon>
    </lineage>
</organism>
<comment type="similarity">
    <text evidence="1">Belongs to the AAA ATPase family.</text>
</comment>
<evidence type="ECO:0000313" key="5">
    <source>
        <dbReference type="EMBL" id="AEA42425.1"/>
    </source>
</evidence>
<evidence type="ECO:0000256" key="1">
    <source>
        <dbReference type="ARBA" id="ARBA00006914"/>
    </source>
</evidence>
<dbReference type="RefSeq" id="WP_013685199.1">
    <property type="nucleotide sequence ID" value="NC_015321.1"/>
</dbReference>
<keyword evidence="2" id="KW-0547">Nucleotide-binding</keyword>
<dbReference type="Pfam" id="PF00004">
    <property type="entry name" value="AAA"/>
    <property type="match status" value="1"/>
</dbReference>
<dbReference type="KEGG" id="fte:Fluta_0418"/>
<dbReference type="SMART" id="SM00382">
    <property type="entry name" value="AAA"/>
    <property type="match status" value="1"/>
</dbReference>
<name>F2IEA7_FLUTR</name>
<evidence type="ECO:0000313" key="6">
    <source>
        <dbReference type="Proteomes" id="UP000007463"/>
    </source>
</evidence>
<dbReference type="PANTHER" id="PTHR23073">
    <property type="entry name" value="26S PROTEASOME REGULATORY SUBUNIT"/>
    <property type="match status" value="1"/>
</dbReference>
<reference evidence="5 6" key="1">
    <citation type="journal article" date="2011" name="Stand. Genomic Sci.">
        <title>Complete genome sequence of the gliding freshwater bacterium Fluviicola taffensis type strain (RW262).</title>
        <authorList>
            <person name="Woyke T."/>
            <person name="Chertkov O."/>
            <person name="Lapidus A."/>
            <person name="Nolan M."/>
            <person name="Lucas S."/>
            <person name="Del Rio T.G."/>
            <person name="Tice H."/>
            <person name="Cheng J.F."/>
            <person name="Tapia R."/>
            <person name="Han C."/>
            <person name="Goodwin L."/>
            <person name="Pitluck S."/>
            <person name="Liolios K."/>
            <person name="Pagani I."/>
            <person name="Ivanova N."/>
            <person name="Huntemann M."/>
            <person name="Mavromatis K."/>
            <person name="Mikhailova N."/>
            <person name="Pati A."/>
            <person name="Chen A."/>
            <person name="Palaniappan K."/>
            <person name="Land M."/>
            <person name="Hauser L."/>
            <person name="Brambilla E.M."/>
            <person name="Rohde M."/>
            <person name="Mwirichia R."/>
            <person name="Sikorski J."/>
            <person name="Tindall B.J."/>
            <person name="Goker M."/>
            <person name="Bristow J."/>
            <person name="Eisen J.A."/>
            <person name="Markowitz V."/>
            <person name="Hugenholtz P."/>
            <person name="Klenk H.P."/>
            <person name="Kyrpides N.C."/>
        </authorList>
    </citation>
    <scope>NUCLEOTIDE SEQUENCE [LARGE SCALE GENOMIC DNA]</scope>
    <source>
        <strain evidence="6">DSM 16823 / RW262 / RW262</strain>
    </source>
</reference>